<gene>
    <name evidence="7" type="ORF">LHGZ1_1207</name>
</gene>
<proteinExistence type="inferred from homology"/>
<accession>A0A248LGY7</accession>
<dbReference type="GO" id="GO:0008270">
    <property type="term" value="F:zinc ion binding"/>
    <property type="evidence" value="ECO:0007669"/>
    <property type="project" value="InterPro"/>
</dbReference>
<evidence type="ECO:0000256" key="2">
    <source>
        <dbReference type="ARBA" id="ARBA00007581"/>
    </source>
</evidence>
<dbReference type="AlphaFoldDB" id="A0A248LGY7"/>
<dbReference type="GO" id="GO:0016702">
    <property type="term" value="F:oxidoreductase activity, acting on single donors with incorporation of molecular oxygen, incorporation of two atoms of oxygen"/>
    <property type="evidence" value="ECO:0007669"/>
    <property type="project" value="UniProtKB-ARBA"/>
</dbReference>
<organism evidence="7 8">
    <name type="scientific">Laribacter hongkongensis</name>
    <dbReference type="NCBI Taxonomy" id="168471"/>
    <lineage>
        <taxon>Bacteria</taxon>
        <taxon>Pseudomonadati</taxon>
        <taxon>Pseudomonadota</taxon>
        <taxon>Betaproteobacteria</taxon>
        <taxon>Neisseriales</taxon>
        <taxon>Aquaspirillaceae</taxon>
        <taxon>Laribacter</taxon>
    </lineage>
</organism>
<dbReference type="GO" id="GO:0008198">
    <property type="term" value="F:ferrous iron binding"/>
    <property type="evidence" value="ECO:0007669"/>
    <property type="project" value="InterPro"/>
</dbReference>
<protein>
    <submittedName>
        <fullName evidence="7">Extradiol ring-cleavage dioxygenase, class III enzyme, subunit B</fullName>
    </submittedName>
</protein>
<evidence type="ECO:0000259" key="6">
    <source>
        <dbReference type="Pfam" id="PF02900"/>
    </source>
</evidence>
<dbReference type="InterPro" id="IPR014436">
    <property type="entry name" value="Extradiol_dOase_DODA"/>
</dbReference>
<dbReference type="PIRSF" id="PIRSF006157">
    <property type="entry name" value="Doxgns_DODA"/>
    <property type="match status" value="1"/>
</dbReference>
<name>A0A248LGY7_9NEIS</name>
<evidence type="ECO:0000256" key="5">
    <source>
        <dbReference type="ARBA" id="ARBA00023002"/>
    </source>
</evidence>
<evidence type="ECO:0000256" key="4">
    <source>
        <dbReference type="ARBA" id="ARBA00022833"/>
    </source>
</evidence>
<dbReference type="Proteomes" id="UP000197424">
    <property type="component" value="Chromosome"/>
</dbReference>
<sequence>MSLPALFVSHGGPDVLISGSPAPEAWRALARRLPLPRAILVMSAHHLAPGPRVGSAGHWRTVHDFGGFPAELYRLQYPATSGEGLADEVGAALTAAGIAWRPDPEDRLDHGAWVPLLAMYPQARVPVVTLATLPQQDARTHYLLGQAVAGLRDAGWLVLGSGSLTHNLYALGHPGMPPQPWAQAFADWMAERLAAGEVEALLDWQRQAPFARENHPTDEHLLPLFFALGAGGGAAGQALHRGIEYAAIAMDAWQFGGIRA</sequence>
<keyword evidence="4" id="KW-0862">Zinc</keyword>
<evidence type="ECO:0000313" key="8">
    <source>
        <dbReference type="Proteomes" id="UP000197424"/>
    </source>
</evidence>
<evidence type="ECO:0000256" key="1">
    <source>
        <dbReference type="ARBA" id="ARBA00001947"/>
    </source>
</evidence>
<keyword evidence="7" id="KW-0223">Dioxygenase</keyword>
<comment type="cofactor">
    <cofactor evidence="1">
        <name>Zn(2+)</name>
        <dbReference type="ChEBI" id="CHEBI:29105"/>
    </cofactor>
</comment>
<dbReference type="PANTHER" id="PTHR30096:SF0">
    <property type="entry name" value="4,5-DOPA DIOXYGENASE EXTRADIOL-LIKE PROTEIN"/>
    <property type="match status" value="1"/>
</dbReference>
<dbReference type="InterPro" id="IPR004183">
    <property type="entry name" value="Xdiol_dOase_suB"/>
</dbReference>
<dbReference type="Pfam" id="PF02900">
    <property type="entry name" value="LigB"/>
    <property type="match status" value="1"/>
</dbReference>
<keyword evidence="3" id="KW-0479">Metal-binding</keyword>
<evidence type="ECO:0000256" key="3">
    <source>
        <dbReference type="ARBA" id="ARBA00022723"/>
    </source>
</evidence>
<dbReference type="CDD" id="cd07363">
    <property type="entry name" value="45_DOPA_Dioxygenase"/>
    <property type="match status" value="1"/>
</dbReference>
<feature type="domain" description="Extradiol ring-cleavage dioxygenase class III enzyme subunit B" evidence="6">
    <location>
        <begin position="26"/>
        <end position="246"/>
    </location>
</feature>
<dbReference type="RefSeq" id="WP_172622949.1">
    <property type="nucleotide sequence ID" value="NZ_CP022115.1"/>
</dbReference>
<comment type="similarity">
    <text evidence="2">Belongs to the DODA-type extradiol aromatic ring-opening dioxygenase family.</text>
</comment>
<dbReference type="PANTHER" id="PTHR30096">
    <property type="entry name" value="4,5-DOPA DIOXYGENASE EXTRADIOL-LIKE PROTEIN"/>
    <property type="match status" value="1"/>
</dbReference>
<keyword evidence="5" id="KW-0560">Oxidoreductase</keyword>
<dbReference type="Gene3D" id="3.40.830.10">
    <property type="entry name" value="LigB-like"/>
    <property type="match status" value="1"/>
</dbReference>
<reference evidence="8" key="1">
    <citation type="submission" date="2017-06" db="EMBL/GenBank/DDBJ databases">
        <title>Whole genome sequence of Laribacter hongkongensis LHGZ1.</title>
        <authorList>
            <person name="Chen D."/>
            <person name="Wu H."/>
            <person name="Chen J."/>
        </authorList>
    </citation>
    <scope>NUCLEOTIDE SEQUENCE [LARGE SCALE GENOMIC DNA]</scope>
    <source>
        <strain evidence="8">LHGZ1</strain>
    </source>
</reference>
<dbReference type="EMBL" id="CP022115">
    <property type="protein sequence ID" value="ASJ24038.1"/>
    <property type="molecule type" value="Genomic_DNA"/>
</dbReference>
<dbReference type="SUPFAM" id="SSF53213">
    <property type="entry name" value="LigB-like"/>
    <property type="match status" value="1"/>
</dbReference>
<evidence type="ECO:0000313" key="7">
    <source>
        <dbReference type="EMBL" id="ASJ24038.1"/>
    </source>
</evidence>